<evidence type="ECO:0000256" key="11">
    <source>
        <dbReference type="ARBA" id="ARBA00034617"/>
    </source>
</evidence>
<keyword evidence="8" id="KW-0238">DNA-binding</keyword>
<evidence type="ECO:0000256" key="6">
    <source>
        <dbReference type="ARBA" id="ARBA00022839"/>
    </source>
</evidence>
<accession>A0A315XPS1</accession>
<feature type="domain" description="UvrD-like helicase C-terminal" evidence="16">
    <location>
        <begin position="399"/>
        <end position="749"/>
    </location>
</feature>
<dbReference type="Gene3D" id="3.40.50.300">
    <property type="entry name" value="P-loop containing nucleotide triphosphate hydrolases"/>
    <property type="match status" value="4"/>
</dbReference>
<evidence type="ECO:0000256" key="2">
    <source>
        <dbReference type="ARBA" id="ARBA00022741"/>
    </source>
</evidence>
<dbReference type="Pfam" id="PF00580">
    <property type="entry name" value="UvrD-helicase"/>
    <property type="match status" value="1"/>
</dbReference>
<keyword evidence="4 14" id="KW-0378">Hydrolase</keyword>
<dbReference type="Proteomes" id="UP000251717">
    <property type="component" value="Unassembled WGS sequence"/>
</dbReference>
<organism evidence="17 18">
    <name type="scientific">Methanobrevibacter thaueri</name>
    <dbReference type="NCBI Taxonomy" id="190975"/>
    <lineage>
        <taxon>Archaea</taxon>
        <taxon>Methanobacteriati</taxon>
        <taxon>Methanobacteriota</taxon>
        <taxon>Methanomada group</taxon>
        <taxon>Methanobacteria</taxon>
        <taxon>Methanobacteriales</taxon>
        <taxon>Methanobacteriaceae</taxon>
        <taxon>Methanobrevibacter</taxon>
    </lineage>
</organism>
<keyword evidence="2 14" id="KW-0547">Nucleotide-binding</keyword>
<comment type="catalytic activity">
    <reaction evidence="13">
        <text>ATP + H2O = ADP + phosphate + H(+)</text>
        <dbReference type="Rhea" id="RHEA:13065"/>
        <dbReference type="ChEBI" id="CHEBI:15377"/>
        <dbReference type="ChEBI" id="CHEBI:15378"/>
        <dbReference type="ChEBI" id="CHEBI:30616"/>
        <dbReference type="ChEBI" id="CHEBI:43474"/>
        <dbReference type="ChEBI" id="CHEBI:456216"/>
        <dbReference type="EC" id="5.6.2.4"/>
    </reaction>
</comment>
<feature type="domain" description="UvrD-like helicase ATP-binding" evidence="15">
    <location>
        <begin position="79"/>
        <end position="398"/>
    </location>
</feature>
<dbReference type="InterPro" id="IPR038726">
    <property type="entry name" value="PDDEXK_AddAB-type"/>
</dbReference>
<name>A0A315XPS1_9EURY</name>
<dbReference type="RefSeq" id="WP_116591091.1">
    <property type="nucleotide sequence ID" value="NZ_MZGS01000006.1"/>
</dbReference>
<dbReference type="GO" id="GO:0016887">
    <property type="term" value="F:ATP hydrolysis activity"/>
    <property type="evidence" value="ECO:0007669"/>
    <property type="project" value="RHEA"/>
</dbReference>
<keyword evidence="5 14" id="KW-0347">Helicase</keyword>
<dbReference type="GO" id="GO:0004527">
    <property type="term" value="F:exonuclease activity"/>
    <property type="evidence" value="ECO:0007669"/>
    <property type="project" value="UniProtKB-KW"/>
</dbReference>
<keyword evidence="9" id="KW-0234">DNA repair</keyword>
<dbReference type="InterPro" id="IPR011604">
    <property type="entry name" value="PDDEXK-like_dom_sf"/>
</dbReference>
<evidence type="ECO:0000259" key="15">
    <source>
        <dbReference type="PROSITE" id="PS51198"/>
    </source>
</evidence>
<evidence type="ECO:0000256" key="7">
    <source>
        <dbReference type="ARBA" id="ARBA00022840"/>
    </source>
</evidence>
<dbReference type="SUPFAM" id="SSF52980">
    <property type="entry name" value="Restriction endonuclease-like"/>
    <property type="match status" value="1"/>
</dbReference>
<evidence type="ECO:0000313" key="17">
    <source>
        <dbReference type="EMBL" id="PWB88365.1"/>
    </source>
</evidence>
<keyword evidence="3" id="KW-0227">DNA damage</keyword>
<evidence type="ECO:0000256" key="9">
    <source>
        <dbReference type="ARBA" id="ARBA00023204"/>
    </source>
</evidence>
<evidence type="ECO:0000256" key="1">
    <source>
        <dbReference type="ARBA" id="ARBA00022722"/>
    </source>
</evidence>
<dbReference type="OrthoDB" id="203178at2157"/>
<proteinExistence type="predicted"/>
<dbReference type="CDD" id="cd17932">
    <property type="entry name" value="DEXQc_UvrD"/>
    <property type="match status" value="1"/>
</dbReference>
<gene>
    <name evidence="17" type="primary">yjcD</name>
    <name evidence="17" type="ORF">MBBTH_00960</name>
</gene>
<keyword evidence="7 14" id="KW-0067">ATP-binding</keyword>
<dbReference type="Gene3D" id="1.10.486.10">
    <property type="entry name" value="PCRA, domain 4"/>
    <property type="match status" value="1"/>
</dbReference>
<dbReference type="InterPro" id="IPR000212">
    <property type="entry name" value="DNA_helicase_UvrD/REP"/>
</dbReference>
<keyword evidence="6" id="KW-0269">Exonuclease</keyword>
<dbReference type="GO" id="GO:0043138">
    <property type="term" value="F:3'-5' DNA helicase activity"/>
    <property type="evidence" value="ECO:0007669"/>
    <property type="project" value="UniProtKB-EC"/>
</dbReference>
<evidence type="ECO:0000256" key="12">
    <source>
        <dbReference type="ARBA" id="ARBA00034808"/>
    </source>
</evidence>
<evidence type="ECO:0000256" key="3">
    <source>
        <dbReference type="ARBA" id="ARBA00022763"/>
    </source>
</evidence>
<dbReference type="PANTHER" id="PTHR11070">
    <property type="entry name" value="UVRD / RECB / PCRA DNA HELICASE FAMILY MEMBER"/>
    <property type="match status" value="1"/>
</dbReference>
<dbReference type="SUPFAM" id="SSF52540">
    <property type="entry name" value="P-loop containing nucleoside triphosphate hydrolases"/>
    <property type="match status" value="1"/>
</dbReference>
<comment type="catalytic activity">
    <reaction evidence="11">
        <text>Couples ATP hydrolysis with the unwinding of duplex DNA by translocating in the 3'-5' direction.</text>
        <dbReference type="EC" id="5.6.2.4"/>
    </reaction>
</comment>
<dbReference type="PROSITE" id="PS51217">
    <property type="entry name" value="UVRD_HELICASE_CTER"/>
    <property type="match status" value="1"/>
</dbReference>
<dbReference type="InterPro" id="IPR014016">
    <property type="entry name" value="UvrD-like_ATP-bd"/>
</dbReference>
<keyword evidence="18" id="KW-1185">Reference proteome</keyword>
<dbReference type="PANTHER" id="PTHR11070:SF2">
    <property type="entry name" value="ATP-DEPENDENT DNA HELICASE SRS2"/>
    <property type="match status" value="1"/>
</dbReference>
<evidence type="ECO:0000256" key="14">
    <source>
        <dbReference type="PROSITE-ProRule" id="PRU00560"/>
    </source>
</evidence>
<evidence type="ECO:0000256" key="10">
    <source>
        <dbReference type="ARBA" id="ARBA00023235"/>
    </source>
</evidence>
<evidence type="ECO:0000313" key="18">
    <source>
        <dbReference type="Proteomes" id="UP000251717"/>
    </source>
</evidence>
<keyword evidence="1" id="KW-0540">Nuclease</keyword>
<dbReference type="PROSITE" id="PS51198">
    <property type="entry name" value="UVRD_HELICASE_ATP_BIND"/>
    <property type="match status" value="1"/>
</dbReference>
<dbReference type="Gene3D" id="3.90.320.10">
    <property type="match status" value="1"/>
</dbReference>
<dbReference type="AlphaFoldDB" id="A0A315XPS1"/>
<dbReference type="GO" id="GO:0005524">
    <property type="term" value="F:ATP binding"/>
    <property type="evidence" value="ECO:0007669"/>
    <property type="project" value="UniProtKB-UniRule"/>
</dbReference>
<dbReference type="EMBL" id="MZGS01000006">
    <property type="protein sequence ID" value="PWB88365.1"/>
    <property type="molecule type" value="Genomic_DNA"/>
</dbReference>
<evidence type="ECO:0000256" key="4">
    <source>
        <dbReference type="ARBA" id="ARBA00022801"/>
    </source>
</evidence>
<dbReference type="Pfam" id="PF13361">
    <property type="entry name" value="UvrD_C"/>
    <property type="match status" value="1"/>
</dbReference>
<reference evidence="17 18" key="1">
    <citation type="submission" date="2017-03" db="EMBL/GenBank/DDBJ databases">
        <title>Genome sequence of Methanobrevibacter thaueri.</title>
        <authorList>
            <person name="Poehlein A."/>
            <person name="Seedorf H."/>
            <person name="Daniel R."/>
        </authorList>
    </citation>
    <scope>NUCLEOTIDE SEQUENCE [LARGE SCALE GENOMIC DNA]</scope>
    <source>
        <strain evidence="17 18">DSM 11995</strain>
    </source>
</reference>
<evidence type="ECO:0000259" key="16">
    <source>
        <dbReference type="PROSITE" id="PS51217"/>
    </source>
</evidence>
<protein>
    <recommendedName>
        <fullName evidence="12">DNA 3'-5' helicase</fullName>
        <ecNumber evidence="12">5.6.2.4</ecNumber>
    </recommendedName>
</protein>
<evidence type="ECO:0000256" key="13">
    <source>
        <dbReference type="ARBA" id="ARBA00048988"/>
    </source>
</evidence>
<evidence type="ECO:0000256" key="8">
    <source>
        <dbReference type="ARBA" id="ARBA00023125"/>
    </source>
</evidence>
<evidence type="ECO:0000256" key="5">
    <source>
        <dbReference type="ARBA" id="ARBA00022806"/>
    </source>
</evidence>
<dbReference type="Pfam" id="PF12705">
    <property type="entry name" value="PDDEXK_1"/>
    <property type="match status" value="1"/>
</dbReference>
<comment type="caution">
    <text evidence="17">The sequence shown here is derived from an EMBL/GenBank/DDBJ whole genome shotgun (WGS) entry which is preliminary data.</text>
</comment>
<dbReference type="InterPro" id="IPR011335">
    <property type="entry name" value="Restrct_endonuc-II-like"/>
</dbReference>
<dbReference type="GO" id="GO:0003677">
    <property type="term" value="F:DNA binding"/>
    <property type="evidence" value="ECO:0007669"/>
    <property type="project" value="UniProtKB-KW"/>
</dbReference>
<sequence length="1138" mass="132720">MSYIIKKQKLFGSYKQIKETCARNGYELPSLLKNYPIPNELDITIEDYSPKTKFNGNTDQEELKEFLKMYPEFSDIAIDLNDEQLEVVTYDGDKFLSVEAGPGAGKTRVLIEKVNYMVNELGVDPETLLIITFSTKAAEELQERLAEGDLLKSDVQKMHISTIHAFCGRILEENGKVGLNLISDDAGEKNLLFIGKHMEELGFVKEAYMSNSEIPNIADKYNEYCSFDVDIDKLIDYIEKTRPISEEYVTFVRDYMEKNDGKYPYDEVKENDEFKKSKYNAKYLQIAKSYPIYEEILKREKAIDFAHMQKNALEIAQQEDFKTQFTNILIDEFQDTDPMQMALFEELMKTAETFTVVGDINQSIYGFRGSNTNPFTYLAKKYDDKFEFKSLPTNYRSTHEIIDISEDFIKHQRPEESALGKAKCGRQIHNNTYYMVNNFNTARGKGKESVAVEAENILRIIKYLIDKKKINKLSDIGILFRSVKPSSSKCVGPLLEKLEENNIDVEIKTNDLLDKDEIKSVLTLFYHLVSDDDPHKIFFNSWERDWLNLRAYADQILFKLSEETKEILYNLQSKFEEEVVKTENQIWLRDHKSGGKQSFEKVVQDRPEEMLIEIFDSVTRPILSNENLLEYGITNEDDLEFFRKLNDLKDSLYAEDVKYYERPTVSEVYLKLLTDVTGFLTEDEVLSNEEEINNLSQITSSLQTFVDVRYERDIRGAFWFIYRVIGNHSAFKEDKKDAIQIMTIHGSKGLEFPVVIIPSFKKDTFPKKFINPEEKDWINMGPVYFTPYDCLSYPKYDEEFGLELSHDMEEERVIYVGMTRAEDVLILSSLVDNVNPELVSALESGEFENLPKGPARIESAINENLDACRFIDIDDIHIDAIPRKPDEEDNSYCIDLSFTALENYNNCPFRYKLANQIGFSITEKQEIDEGIFVHKALEIINKEIINNDNVFIGNDTVVEIITDLFEKSNEELHEEDPVEYEKQLNEIIENVVYYYDNYGRDLKILDSEYPFYLKDKNYALKGVVDLIYEIDGNLGIIDYKNTRLEDKYEDKFKKQLHLYVLALRDQNQEYEGKEISKLQVYAIKSQKMKDIDIDEAYIEELKCELERVAKNIHDDNFESCKCDDCKYCKYKNICKQQF</sequence>
<feature type="binding site" evidence="14">
    <location>
        <begin position="100"/>
        <end position="107"/>
    </location>
    <ligand>
        <name>ATP</name>
        <dbReference type="ChEBI" id="CHEBI:30616"/>
    </ligand>
</feature>
<dbReference type="InterPro" id="IPR027417">
    <property type="entry name" value="P-loop_NTPase"/>
</dbReference>
<dbReference type="GO" id="GO:0000725">
    <property type="term" value="P:recombinational repair"/>
    <property type="evidence" value="ECO:0007669"/>
    <property type="project" value="TreeGrafter"/>
</dbReference>
<dbReference type="InterPro" id="IPR014017">
    <property type="entry name" value="DNA_helicase_UvrD-like_C"/>
</dbReference>
<dbReference type="EC" id="5.6.2.4" evidence="12"/>
<keyword evidence="10" id="KW-0413">Isomerase</keyword>